<proteinExistence type="predicted"/>
<dbReference type="AlphaFoldDB" id="A0A5C2RXW0"/>
<keyword evidence="4" id="KW-1185">Reference proteome</keyword>
<accession>A0A5C2RXW0</accession>
<sequence>MSLSLTQRLLSVEEDFLSALFEGGEAFSAFVKRLETLARDIDSLSPTTEPAVLDLVHATSMRLAALAGTSVRLFQTCDGFTSELIVEVDSLMAELSIADEPARSSSPESDGTLVGMEAPATRGPHPKRRREDVAEASAQEPLATKRRRVLPSQSSRSKKHQSYNPPKRAPLPSPSASDPRLPLSPPQLVPSTSSTSTPSRKRRLSDAGVITQQSQPYKRLHVGPRVHAVSDSFVPQRTLENTRAVSPVPSTEGDCSSSLLPAAIADLPTLDVLSTSVELQKDLTNIDLHEGFDLYRESYPYDGTLSLSTPDHLDLFIQSLLDPSSSTTSTLPSDHASVRDDTPLLSPYIPASPTTPSPASTPSCPSTPLLNSGLDYYPASYLHSETGTEDEAWLNTFSLDPIPLPPLLDDTLQSSCLNADAKSALYDVGDLSETSWSLLLEPDCPSLGIHCDFEAPALPLLTDLPPLVS</sequence>
<dbReference type="InterPro" id="IPR024333">
    <property type="entry name" value="Mating-type_A-alpha/beta_1_N"/>
</dbReference>
<feature type="region of interest" description="Disordered" evidence="1">
    <location>
        <begin position="99"/>
        <end position="215"/>
    </location>
</feature>
<feature type="compositionally biased region" description="Low complexity" evidence="1">
    <location>
        <begin position="323"/>
        <end position="334"/>
    </location>
</feature>
<feature type="domain" description="Mating-type protein A-alpha/beta 1 N-terminal" evidence="2">
    <location>
        <begin position="5"/>
        <end position="82"/>
    </location>
</feature>
<dbReference type="Proteomes" id="UP000313359">
    <property type="component" value="Unassembled WGS sequence"/>
</dbReference>
<evidence type="ECO:0000313" key="4">
    <source>
        <dbReference type="Proteomes" id="UP000313359"/>
    </source>
</evidence>
<gene>
    <name evidence="3" type="ORF">L227DRAFT_296777</name>
</gene>
<name>A0A5C2RXW0_9APHY</name>
<dbReference type="STRING" id="1328759.A0A5C2RXW0"/>
<evidence type="ECO:0000313" key="3">
    <source>
        <dbReference type="EMBL" id="RPD55903.1"/>
    </source>
</evidence>
<dbReference type="OrthoDB" id="250329at2759"/>
<protein>
    <recommendedName>
        <fullName evidence="2">Mating-type protein A-alpha/beta 1 N-terminal domain-containing protein</fullName>
    </recommendedName>
</protein>
<reference evidence="3" key="1">
    <citation type="journal article" date="2018" name="Genome Biol. Evol.">
        <title>Genomics and development of Lentinus tigrinus, a white-rot wood-decaying mushroom with dimorphic fruiting bodies.</title>
        <authorList>
            <person name="Wu B."/>
            <person name="Xu Z."/>
            <person name="Knudson A."/>
            <person name="Carlson A."/>
            <person name="Chen N."/>
            <person name="Kovaka S."/>
            <person name="LaButti K."/>
            <person name="Lipzen A."/>
            <person name="Pennachio C."/>
            <person name="Riley R."/>
            <person name="Schakwitz W."/>
            <person name="Umezawa K."/>
            <person name="Ohm R.A."/>
            <person name="Grigoriev I.V."/>
            <person name="Nagy L.G."/>
            <person name="Gibbons J."/>
            <person name="Hibbett D."/>
        </authorList>
    </citation>
    <scope>NUCLEOTIDE SEQUENCE [LARGE SCALE GENOMIC DNA]</scope>
    <source>
        <strain evidence="3">ALCF2SS1-6</strain>
    </source>
</reference>
<dbReference type="Pfam" id="PF12731">
    <property type="entry name" value="Mating_N"/>
    <property type="match status" value="1"/>
</dbReference>
<evidence type="ECO:0000256" key="1">
    <source>
        <dbReference type="SAM" id="MobiDB-lite"/>
    </source>
</evidence>
<feature type="compositionally biased region" description="Low complexity" evidence="1">
    <location>
        <begin position="346"/>
        <end position="365"/>
    </location>
</feature>
<dbReference type="EMBL" id="ML122292">
    <property type="protein sequence ID" value="RPD55903.1"/>
    <property type="molecule type" value="Genomic_DNA"/>
</dbReference>
<organism evidence="3 4">
    <name type="scientific">Lentinus tigrinus ALCF2SS1-6</name>
    <dbReference type="NCBI Taxonomy" id="1328759"/>
    <lineage>
        <taxon>Eukaryota</taxon>
        <taxon>Fungi</taxon>
        <taxon>Dikarya</taxon>
        <taxon>Basidiomycota</taxon>
        <taxon>Agaricomycotina</taxon>
        <taxon>Agaricomycetes</taxon>
        <taxon>Polyporales</taxon>
        <taxon>Polyporaceae</taxon>
        <taxon>Lentinus</taxon>
    </lineage>
</organism>
<feature type="region of interest" description="Disordered" evidence="1">
    <location>
        <begin position="323"/>
        <end position="365"/>
    </location>
</feature>
<evidence type="ECO:0000259" key="2">
    <source>
        <dbReference type="Pfam" id="PF12731"/>
    </source>
</evidence>
<feature type="compositionally biased region" description="Low complexity" evidence="1">
    <location>
        <begin position="189"/>
        <end position="198"/>
    </location>
</feature>